<dbReference type="AlphaFoldDB" id="X1S9Z1"/>
<reference evidence="1" key="1">
    <citation type="journal article" date="2014" name="Front. Microbiol.">
        <title>High frequency of phylogenetically diverse reductive dehalogenase-homologous genes in deep subseafloor sedimentary metagenomes.</title>
        <authorList>
            <person name="Kawai M."/>
            <person name="Futagami T."/>
            <person name="Toyoda A."/>
            <person name="Takaki Y."/>
            <person name="Nishi S."/>
            <person name="Hori S."/>
            <person name="Arai W."/>
            <person name="Tsubouchi T."/>
            <person name="Morono Y."/>
            <person name="Uchiyama I."/>
            <person name="Ito T."/>
            <person name="Fujiyama A."/>
            <person name="Inagaki F."/>
            <person name="Takami H."/>
        </authorList>
    </citation>
    <scope>NUCLEOTIDE SEQUENCE</scope>
    <source>
        <strain evidence="1">Expedition CK06-06</strain>
    </source>
</reference>
<organism evidence="1">
    <name type="scientific">marine sediment metagenome</name>
    <dbReference type="NCBI Taxonomy" id="412755"/>
    <lineage>
        <taxon>unclassified sequences</taxon>
        <taxon>metagenomes</taxon>
        <taxon>ecological metagenomes</taxon>
    </lineage>
</organism>
<sequence>IAFALTENKIKLFVKDRFISMKVPYWWKNRI</sequence>
<protein>
    <submittedName>
        <fullName evidence="1">Uncharacterized protein</fullName>
    </submittedName>
</protein>
<feature type="non-terminal residue" evidence="1">
    <location>
        <position position="1"/>
    </location>
</feature>
<dbReference type="EMBL" id="BARW01018950">
    <property type="protein sequence ID" value="GAI89788.1"/>
    <property type="molecule type" value="Genomic_DNA"/>
</dbReference>
<accession>X1S9Z1</accession>
<name>X1S9Z1_9ZZZZ</name>
<proteinExistence type="predicted"/>
<comment type="caution">
    <text evidence="1">The sequence shown here is derived from an EMBL/GenBank/DDBJ whole genome shotgun (WGS) entry which is preliminary data.</text>
</comment>
<evidence type="ECO:0000313" key="1">
    <source>
        <dbReference type="EMBL" id="GAI89788.1"/>
    </source>
</evidence>
<gene>
    <name evidence="1" type="ORF">S12H4_32334</name>
</gene>